<keyword evidence="1" id="KW-1133">Transmembrane helix</keyword>
<sequence length="265" mass="28162">MVNDTSTTDLRIHVQTRGTVEDYTFLHGPVPLPWWRAHAKRTRFEEPVVLLESDTDGWRCYVGGLATERVDRVGTTIRVSVVLAGEHGAHERVVRLVAAAITAIGAEGASRLPVLDEQFTADYVDGVLQSTTAGDDVGERVLAALEQLPAPVLSAAGFTSWAGGVGHPNAAATFAERASALLAGKPGVALYLNEIASPDEAIDLLDGPGGVALLVPGEEGISPLRPKARAPITAREPKRWWPVAAAMAAAAVLLALIVRWIFWNS</sequence>
<keyword evidence="1" id="KW-0472">Membrane</keyword>
<protein>
    <submittedName>
        <fullName evidence="2">Uncharacterized protein</fullName>
    </submittedName>
</protein>
<evidence type="ECO:0000313" key="2">
    <source>
        <dbReference type="EMBL" id="MCP2273909.1"/>
    </source>
</evidence>
<name>A0ABT1IML3_9PSEU</name>
<proteinExistence type="predicted"/>
<keyword evidence="1" id="KW-0812">Transmembrane</keyword>
<feature type="transmembrane region" description="Helical" evidence="1">
    <location>
        <begin position="240"/>
        <end position="262"/>
    </location>
</feature>
<accession>A0ABT1IML3</accession>
<evidence type="ECO:0000256" key="1">
    <source>
        <dbReference type="SAM" id="Phobius"/>
    </source>
</evidence>
<comment type="caution">
    <text evidence="2">The sequence shown here is derived from an EMBL/GenBank/DDBJ whole genome shotgun (WGS) entry which is preliminary data.</text>
</comment>
<organism evidence="2 3">
    <name type="scientific">Actinokineospora diospyrosa</name>
    <dbReference type="NCBI Taxonomy" id="103728"/>
    <lineage>
        <taxon>Bacteria</taxon>
        <taxon>Bacillati</taxon>
        <taxon>Actinomycetota</taxon>
        <taxon>Actinomycetes</taxon>
        <taxon>Pseudonocardiales</taxon>
        <taxon>Pseudonocardiaceae</taxon>
        <taxon>Actinokineospora</taxon>
    </lineage>
</organism>
<reference evidence="2 3" key="1">
    <citation type="submission" date="2022-06" db="EMBL/GenBank/DDBJ databases">
        <title>Genomic Encyclopedia of Archaeal and Bacterial Type Strains, Phase II (KMG-II): from individual species to whole genera.</title>
        <authorList>
            <person name="Goeker M."/>
        </authorList>
    </citation>
    <scope>NUCLEOTIDE SEQUENCE [LARGE SCALE GENOMIC DNA]</scope>
    <source>
        <strain evidence="2 3">DSM 44255</strain>
    </source>
</reference>
<evidence type="ECO:0000313" key="3">
    <source>
        <dbReference type="Proteomes" id="UP001205185"/>
    </source>
</evidence>
<dbReference type="Proteomes" id="UP001205185">
    <property type="component" value="Unassembled WGS sequence"/>
</dbReference>
<dbReference type="RefSeq" id="WP_253891097.1">
    <property type="nucleotide sequence ID" value="NZ_BAAAVB010000010.1"/>
</dbReference>
<keyword evidence="3" id="KW-1185">Reference proteome</keyword>
<gene>
    <name evidence="2" type="ORF">LV75_006441</name>
</gene>
<dbReference type="EMBL" id="JAMTCO010000019">
    <property type="protein sequence ID" value="MCP2273909.1"/>
    <property type="molecule type" value="Genomic_DNA"/>
</dbReference>